<comment type="subcellular location">
    <subcellularLocation>
        <location evidence="1">Cell outer membrane</location>
        <topology evidence="1">Lipid-anchor</topology>
    </subcellularLocation>
</comment>
<evidence type="ECO:0000313" key="8">
    <source>
        <dbReference type="EMBL" id="MDI7923557.1"/>
    </source>
</evidence>
<sequence length="63" mass="7052">MPQTFRHMIRLTAVLVVTGLVAVGCGRKGDLDPPSTPNSMQNKRTDTTQPQVQERKFFLDPLL</sequence>
<dbReference type="InterPro" id="IPR032831">
    <property type="entry name" value="LptM_cons"/>
</dbReference>
<feature type="compositionally biased region" description="Polar residues" evidence="7">
    <location>
        <begin position="37"/>
        <end position="52"/>
    </location>
</feature>
<feature type="region of interest" description="Disordered" evidence="7">
    <location>
        <begin position="26"/>
        <end position="52"/>
    </location>
</feature>
<keyword evidence="4" id="KW-0564">Palmitate</keyword>
<evidence type="ECO:0000256" key="5">
    <source>
        <dbReference type="ARBA" id="ARBA00023237"/>
    </source>
</evidence>
<dbReference type="NCBIfam" id="NF047847">
    <property type="entry name" value="SS_mature_LptM"/>
    <property type="match status" value="1"/>
</dbReference>
<evidence type="ECO:0000256" key="7">
    <source>
        <dbReference type="SAM" id="MobiDB-lite"/>
    </source>
</evidence>
<keyword evidence="2" id="KW-0732">Signal</keyword>
<accession>A0AAE3QD37</accession>
<reference evidence="8" key="1">
    <citation type="submission" date="2022-03" db="EMBL/GenBank/DDBJ databases">
        <title>Fererhizobium litorale gen. nov., sp. nov., isolated from sandy sediments of the Sea of Japan seashore.</title>
        <authorList>
            <person name="Romanenko L."/>
            <person name="Kurilenko V."/>
            <person name="Otstavnykh N."/>
            <person name="Svetashev V."/>
            <person name="Tekutyeva L."/>
            <person name="Isaeva M."/>
            <person name="Mikhailov V."/>
        </authorList>
    </citation>
    <scope>NUCLEOTIDE SEQUENCE</scope>
    <source>
        <strain evidence="8">KMM 9576</strain>
    </source>
</reference>
<organism evidence="8 9">
    <name type="scientific">Ferirhizobium litorale</name>
    <dbReference type="NCBI Taxonomy" id="2927786"/>
    <lineage>
        <taxon>Bacteria</taxon>
        <taxon>Pseudomonadati</taxon>
        <taxon>Pseudomonadota</taxon>
        <taxon>Alphaproteobacteria</taxon>
        <taxon>Hyphomicrobiales</taxon>
        <taxon>Rhizobiaceae</taxon>
        <taxon>Ferirhizobium</taxon>
    </lineage>
</organism>
<evidence type="ECO:0000256" key="4">
    <source>
        <dbReference type="ARBA" id="ARBA00023139"/>
    </source>
</evidence>
<keyword evidence="3" id="KW-0472">Membrane</keyword>
<name>A0AAE3QD37_9HYPH</name>
<evidence type="ECO:0000256" key="6">
    <source>
        <dbReference type="ARBA" id="ARBA00023288"/>
    </source>
</evidence>
<dbReference type="AlphaFoldDB" id="A0AAE3QD37"/>
<dbReference type="RefSeq" id="WP_311786937.1">
    <property type="nucleotide sequence ID" value="NZ_JALDYY010000006.1"/>
</dbReference>
<evidence type="ECO:0000313" key="9">
    <source>
        <dbReference type="Proteomes" id="UP001161580"/>
    </source>
</evidence>
<keyword evidence="5" id="KW-0998">Cell outer membrane</keyword>
<keyword evidence="6 8" id="KW-0449">Lipoprotein</keyword>
<evidence type="ECO:0000256" key="2">
    <source>
        <dbReference type="ARBA" id="ARBA00022729"/>
    </source>
</evidence>
<dbReference type="EMBL" id="JALDYZ010000009">
    <property type="protein sequence ID" value="MDI7923557.1"/>
    <property type="molecule type" value="Genomic_DNA"/>
</dbReference>
<proteinExistence type="predicted"/>
<dbReference type="PROSITE" id="PS51257">
    <property type="entry name" value="PROKAR_LIPOPROTEIN"/>
    <property type="match status" value="1"/>
</dbReference>
<evidence type="ECO:0000256" key="3">
    <source>
        <dbReference type="ARBA" id="ARBA00023136"/>
    </source>
</evidence>
<keyword evidence="9" id="KW-1185">Reference proteome</keyword>
<protein>
    <submittedName>
        <fullName evidence="8">Lipoprotein</fullName>
    </submittedName>
</protein>
<dbReference type="Proteomes" id="UP001161580">
    <property type="component" value="Unassembled WGS sequence"/>
</dbReference>
<gene>
    <name evidence="8" type="ORF">MRS75_15870</name>
</gene>
<evidence type="ECO:0000256" key="1">
    <source>
        <dbReference type="ARBA" id="ARBA00004459"/>
    </source>
</evidence>
<comment type="caution">
    <text evidence="8">The sequence shown here is derived from an EMBL/GenBank/DDBJ whole genome shotgun (WGS) entry which is preliminary data.</text>
</comment>